<comment type="caution">
    <text evidence="1">The sequence shown here is derived from an EMBL/GenBank/DDBJ whole genome shotgun (WGS) entry which is preliminary data.</text>
</comment>
<reference evidence="1 2" key="1">
    <citation type="journal article" date="2019" name="Int. J. Syst. Evol. Microbiol.">
        <title>The Global Catalogue of Microorganisms (GCM) 10K type strain sequencing project: providing services to taxonomists for standard genome sequencing and annotation.</title>
        <authorList>
            <consortium name="The Broad Institute Genomics Platform"/>
            <consortium name="The Broad Institute Genome Sequencing Center for Infectious Disease"/>
            <person name="Wu L."/>
            <person name="Ma J."/>
        </authorList>
    </citation>
    <scope>NUCLEOTIDE SEQUENCE [LARGE SCALE GENOMIC DNA]</scope>
    <source>
        <strain evidence="1 2">JCM 16343</strain>
    </source>
</reference>
<gene>
    <name evidence="1" type="ORF">GCM10009129_12670</name>
</gene>
<keyword evidence="2" id="KW-1185">Reference proteome</keyword>
<sequence>MFTIPVLDIKSDPLDVLLAVIGYRLSMLASSDNEDVQALFADRQATIEFTSEETGVARYYVFDNGEFSQHSGHADAPSLSIKFKDSMTGVKLLTQGNATGFMTAVQEGKLSMEGDYSLIMWFNKLAKHIVPPVPEELTPYIQRAKPYAYKAQKTAHHWLGVAKHKMGKS</sequence>
<dbReference type="Proteomes" id="UP001501787">
    <property type="component" value="Unassembled WGS sequence"/>
</dbReference>
<evidence type="ECO:0000313" key="1">
    <source>
        <dbReference type="EMBL" id="GAA0316744.1"/>
    </source>
</evidence>
<dbReference type="Gene3D" id="3.30.1050.10">
    <property type="entry name" value="SCP2 sterol-binding domain"/>
    <property type="match status" value="1"/>
</dbReference>
<name>A0ABN0VT85_9GAMM</name>
<dbReference type="SUPFAM" id="SSF55718">
    <property type="entry name" value="SCP-like"/>
    <property type="match status" value="1"/>
</dbReference>
<dbReference type="EMBL" id="BAAAFR010000002">
    <property type="protein sequence ID" value="GAA0316744.1"/>
    <property type="molecule type" value="Genomic_DNA"/>
</dbReference>
<evidence type="ECO:0000313" key="2">
    <source>
        <dbReference type="Proteomes" id="UP001501787"/>
    </source>
</evidence>
<accession>A0ABN0VT85</accession>
<protein>
    <recommendedName>
        <fullName evidence="3">SCP2 domain-containing protein</fullName>
    </recommendedName>
</protein>
<dbReference type="RefSeq" id="WP_201504791.1">
    <property type="nucleotide sequence ID" value="NZ_BAAAFR010000002.1"/>
</dbReference>
<evidence type="ECO:0008006" key="3">
    <source>
        <dbReference type="Google" id="ProtNLM"/>
    </source>
</evidence>
<organism evidence="1 2">
    <name type="scientific">Psychrobacter aestuarii</name>
    <dbReference type="NCBI Taxonomy" id="556327"/>
    <lineage>
        <taxon>Bacteria</taxon>
        <taxon>Pseudomonadati</taxon>
        <taxon>Pseudomonadota</taxon>
        <taxon>Gammaproteobacteria</taxon>
        <taxon>Moraxellales</taxon>
        <taxon>Moraxellaceae</taxon>
        <taxon>Psychrobacter</taxon>
    </lineage>
</organism>
<dbReference type="InterPro" id="IPR036527">
    <property type="entry name" value="SCP2_sterol-bd_dom_sf"/>
</dbReference>
<proteinExistence type="predicted"/>